<organism evidence="2 3">
    <name type="scientific">Caulobacter segnis</name>
    <dbReference type="NCBI Taxonomy" id="88688"/>
    <lineage>
        <taxon>Bacteria</taxon>
        <taxon>Pseudomonadati</taxon>
        <taxon>Pseudomonadota</taxon>
        <taxon>Alphaproteobacteria</taxon>
        <taxon>Caulobacterales</taxon>
        <taxon>Caulobacteraceae</taxon>
        <taxon>Caulobacter</taxon>
    </lineage>
</organism>
<comment type="caution">
    <text evidence="2">The sequence shown here is derived from an EMBL/GenBank/DDBJ whole genome shotgun (WGS) entry which is preliminary data.</text>
</comment>
<protein>
    <submittedName>
        <fullName evidence="2">Uncharacterized protein</fullName>
    </submittedName>
</protein>
<evidence type="ECO:0000313" key="2">
    <source>
        <dbReference type="EMBL" id="PZR34811.1"/>
    </source>
</evidence>
<evidence type="ECO:0000313" key="3">
    <source>
        <dbReference type="Proteomes" id="UP000249393"/>
    </source>
</evidence>
<feature type="region of interest" description="Disordered" evidence="1">
    <location>
        <begin position="383"/>
        <end position="427"/>
    </location>
</feature>
<dbReference type="RefSeq" id="WP_304276811.1">
    <property type="nucleotide sequence ID" value="NZ_QFQZ01000022.1"/>
</dbReference>
<sequence>MAAQVLSFFQRPSRSAPALGADWSQQELAEFYRVESALIRAGIRVGTDRGMSDENEPWFVFYRTDDEEVVIHFARIDGEYLIAGPAYEEIARGFDFSSLVRNMVSRHPLIQRSQRGDNIAVHPAALLVAVVGTAFFKSGEARAAESGASNPPPHKRAVLLSSSANAPVVGSGAAPFSASNYDTAQLPANQAVLVLAAALLASDFKVDNAGPDTTTRDAIVAAASALDFTGAPMMVAPSMNTADVVGGEAQVVTNTPVQTVSSVLSLVALLSTLPSPTDLTTPDAGIGGRGGGNGGDGGDRDGAAASAHLAAPGGADVSDWALEVRLGSGALPSVEVVQLVRAAIGDTPAQKISVIEVSKLPGILADLIAKGDHVDVARTQAQATPIAPIGEPTSPTVQEPAAPEPSPTHEAPVAVTPAPTPTPAAPAEQNHFASPDLVSRFINFFVAHTGAIEIMQNGPEIVMFDARVLHDVGAISLLHAMVFHFEDGGAIALVGDRSAFLDVGLT</sequence>
<reference evidence="2 3" key="1">
    <citation type="submission" date="2017-08" db="EMBL/GenBank/DDBJ databases">
        <title>Infants hospitalized years apart are colonized by the same room-sourced microbial strains.</title>
        <authorList>
            <person name="Brooks B."/>
            <person name="Olm M.R."/>
            <person name="Firek B.A."/>
            <person name="Baker R."/>
            <person name="Thomas B.C."/>
            <person name="Morowitz M.J."/>
            <person name="Banfield J.F."/>
        </authorList>
    </citation>
    <scope>NUCLEOTIDE SEQUENCE [LARGE SCALE GENOMIC DNA]</scope>
    <source>
        <strain evidence="2">S2_003_000_R2_4</strain>
    </source>
</reference>
<name>A0A2W5XBZ1_9CAUL</name>
<gene>
    <name evidence="2" type="ORF">DI526_09145</name>
</gene>
<feature type="compositionally biased region" description="Gly residues" evidence="1">
    <location>
        <begin position="285"/>
        <end position="296"/>
    </location>
</feature>
<dbReference type="Proteomes" id="UP000249393">
    <property type="component" value="Unassembled WGS sequence"/>
</dbReference>
<dbReference type="AlphaFoldDB" id="A0A2W5XBZ1"/>
<dbReference type="EMBL" id="QFQZ01000022">
    <property type="protein sequence ID" value="PZR34811.1"/>
    <property type="molecule type" value="Genomic_DNA"/>
</dbReference>
<feature type="region of interest" description="Disordered" evidence="1">
    <location>
        <begin position="280"/>
        <end position="305"/>
    </location>
</feature>
<proteinExistence type="predicted"/>
<accession>A0A2W5XBZ1</accession>
<evidence type="ECO:0000256" key="1">
    <source>
        <dbReference type="SAM" id="MobiDB-lite"/>
    </source>
</evidence>